<reference evidence="2" key="1">
    <citation type="submission" date="2016-10" db="EMBL/GenBank/DDBJ databases">
        <authorList>
            <person name="Varghese N."/>
            <person name="Submissions S."/>
        </authorList>
    </citation>
    <scope>NUCLEOTIDE SEQUENCE [LARGE SCALE GENOMIC DNA]</scope>
    <source>
        <strain evidence="2">DSM 26894</strain>
    </source>
</reference>
<dbReference type="Proteomes" id="UP000199392">
    <property type="component" value="Unassembled WGS sequence"/>
</dbReference>
<proteinExistence type="predicted"/>
<organism evidence="1 2">
    <name type="scientific">Alloyangia pacifica</name>
    <dbReference type="NCBI Taxonomy" id="311180"/>
    <lineage>
        <taxon>Bacteria</taxon>
        <taxon>Pseudomonadati</taxon>
        <taxon>Pseudomonadota</taxon>
        <taxon>Alphaproteobacteria</taxon>
        <taxon>Rhodobacterales</taxon>
        <taxon>Roseobacteraceae</taxon>
        <taxon>Alloyangia</taxon>
    </lineage>
</organism>
<evidence type="ECO:0000313" key="2">
    <source>
        <dbReference type="Proteomes" id="UP000199392"/>
    </source>
</evidence>
<dbReference type="STRING" id="311180.SAMN04488050_10261"/>
<protein>
    <submittedName>
        <fullName evidence="1">Uncharacterized protein</fullName>
    </submittedName>
</protein>
<name>A0A1I6QH48_9RHOB</name>
<dbReference type="EMBL" id="FOZW01000002">
    <property type="protein sequence ID" value="SFS51630.1"/>
    <property type="molecule type" value="Genomic_DNA"/>
</dbReference>
<sequence length="70" mass="7975">MRGRLRPGPVGSRLPGKCVGAWAEHRGGHQYHQQQPAGRCASRRPLRRAERAKIGQLPVMEHLDLVQFRR</sequence>
<accession>A0A1I6QH48</accession>
<keyword evidence="2" id="KW-1185">Reference proteome</keyword>
<gene>
    <name evidence="1" type="ORF">SAMN04488050_10261</name>
</gene>
<dbReference type="AlphaFoldDB" id="A0A1I6QH48"/>
<evidence type="ECO:0000313" key="1">
    <source>
        <dbReference type="EMBL" id="SFS51630.1"/>
    </source>
</evidence>